<feature type="domain" description="Flagellar basal body rod protein N-terminal" evidence="5">
    <location>
        <begin position="7"/>
        <end position="35"/>
    </location>
</feature>
<dbReference type="KEGG" id="nli:G3M70_05040"/>
<dbReference type="Pfam" id="PF00460">
    <property type="entry name" value="Flg_bb_rod"/>
    <property type="match status" value="1"/>
</dbReference>
<keyword evidence="8" id="KW-0969">Cilium</keyword>
<keyword evidence="8" id="KW-0966">Cell projection</keyword>
<dbReference type="GO" id="GO:0009425">
    <property type="term" value="C:bacterial-type flagellum basal body"/>
    <property type="evidence" value="ECO:0007669"/>
    <property type="project" value="UniProtKB-SubCell"/>
</dbReference>
<keyword evidence="3 4" id="KW-0975">Bacterial flagellum</keyword>
<dbReference type="InterPro" id="IPR020013">
    <property type="entry name" value="Flagellar_FlgE/F/G"/>
</dbReference>
<evidence type="ECO:0000259" key="5">
    <source>
        <dbReference type="Pfam" id="PF00460"/>
    </source>
</evidence>
<feature type="domain" description="Flagellar hook protein FlgE/F/G-like D1" evidence="7">
    <location>
        <begin position="73"/>
        <end position="136"/>
    </location>
</feature>
<dbReference type="Pfam" id="PF06429">
    <property type="entry name" value="Flg_bbr_C"/>
    <property type="match status" value="1"/>
</dbReference>
<keyword evidence="8" id="KW-0282">Flagellum</keyword>
<organism evidence="8 9">
    <name type="scientific">Candidatus Nitronauta litoralis</name>
    <dbReference type="NCBI Taxonomy" id="2705533"/>
    <lineage>
        <taxon>Bacteria</taxon>
        <taxon>Pseudomonadati</taxon>
        <taxon>Nitrospinota/Tectimicrobiota group</taxon>
        <taxon>Nitrospinota</taxon>
        <taxon>Nitrospinia</taxon>
        <taxon>Nitrospinales</taxon>
        <taxon>Nitrospinaceae</taxon>
        <taxon>Candidatus Nitronauta</taxon>
    </lineage>
</organism>
<evidence type="ECO:0000313" key="9">
    <source>
        <dbReference type="Proteomes" id="UP000594688"/>
    </source>
</evidence>
<dbReference type="PANTHER" id="PTHR30435:SF19">
    <property type="entry name" value="FLAGELLAR BASAL-BODY ROD PROTEIN FLGG"/>
    <property type="match status" value="1"/>
</dbReference>
<protein>
    <submittedName>
        <fullName evidence="8">Flagellar hook basal-body protein</fullName>
    </submittedName>
</protein>
<evidence type="ECO:0000256" key="3">
    <source>
        <dbReference type="ARBA" id="ARBA00023143"/>
    </source>
</evidence>
<proteinExistence type="inferred from homology"/>
<dbReference type="AlphaFoldDB" id="A0A7T0BUY5"/>
<dbReference type="EMBL" id="CP048685">
    <property type="protein sequence ID" value="QPJ61287.1"/>
    <property type="molecule type" value="Genomic_DNA"/>
</dbReference>
<accession>A0A7T0BUY5</accession>
<dbReference type="PANTHER" id="PTHR30435">
    <property type="entry name" value="FLAGELLAR PROTEIN"/>
    <property type="match status" value="1"/>
</dbReference>
<evidence type="ECO:0000256" key="1">
    <source>
        <dbReference type="ARBA" id="ARBA00004117"/>
    </source>
</evidence>
<sequence>MLDAFSSALSGLRTSSARLQTSANNISNLQTPGFKASRTVISDVQSGGSRLQGITPNQNSGSIIQTGNAFNAAINGNGFFQVSTAGGGTAFTRAGNFSVDSSGRLVDGTGNPVQPEISLPGGISSFNIGPDGQVAARVGGTTRTLGRISLANFNNPAGLTPLGGNLFAQSAESGQAVLGSPGTGGLGQLVSGAIETSNVDIAEEAVDQILATNAFKANANVIRAADEMTGTVLDIKA</sequence>
<reference evidence="8 9" key="1">
    <citation type="submission" date="2020-02" db="EMBL/GenBank/DDBJ databases">
        <title>Genomic and physiological characterization of two novel Nitrospinaceae genera.</title>
        <authorList>
            <person name="Mueller A.J."/>
            <person name="Jung M.-Y."/>
            <person name="Strachan C.R."/>
            <person name="Herbold C.W."/>
            <person name="Kirkegaard R.H."/>
            <person name="Daims H."/>
        </authorList>
    </citation>
    <scope>NUCLEOTIDE SEQUENCE [LARGE SCALE GENOMIC DNA]</scope>
    <source>
        <strain evidence="8">EB</strain>
    </source>
</reference>
<name>A0A7T0BUY5_9BACT</name>
<comment type="similarity">
    <text evidence="2 4">Belongs to the flagella basal body rod proteins family.</text>
</comment>
<comment type="subcellular location">
    <subcellularLocation>
        <location evidence="1 4">Bacterial flagellum basal body</location>
    </subcellularLocation>
</comment>
<dbReference type="NCBIfam" id="TIGR03506">
    <property type="entry name" value="FlgEFG_subfam"/>
    <property type="match status" value="2"/>
</dbReference>
<dbReference type="GO" id="GO:0071978">
    <property type="term" value="P:bacterial-type flagellum-dependent swarming motility"/>
    <property type="evidence" value="ECO:0007669"/>
    <property type="project" value="TreeGrafter"/>
</dbReference>
<evidence type="ECO:0000256" key="4">
    <source>
        <dbReference type="RuleBase" id="RU362116"/>
    </source>
</evidence>
<dbReference type="Proteomes" id="UP000594688">
    <property type="component" value="Chromosome"/>
</dbReference>
<evidence type="ECO:0000256" key="2">
    <source>
        <dbReference type="ARBA" id="ARBA00009677"/>
    </source>
</evidence>
<gene>
    <name evidence="8" type="ORF">G3M70_05040</name>
</gene>
<feature type="domain" description="Flagellar basal-body/hook protein C-terminal" evidence="6">
    <location>
        <begin position="191"/>
        <end position="234"/>
    </location>
</feature>
<evidence type="ECO:0000259" key="7">
    <source>
        <dbReference type="Pfam" id="PF22692"/>
    </source>
</evidence>
<evidence type="ECO:0000259" key="6">
    <source>
        <dbReference type="Pfam" id="PF06429"/>
    </source>
</evidence>
<dbReference type="InterPro" id="IPR001444">
    <property type="entry name" value="Flag_bb_rod_N"/>
</dbReference>
<dbReference type="Pfam" id="PF22692">
    <property type="entry name" value="LlgE_F_G_D1"/>
    <property type="match status" value="1"/>
</dbReference>
<dbReference type="InterPro" id="IPR053967">
    <property type="entry name" value="LlgE_F_G-like_D1"/>
</dbReference>
<dbReference type="InterPro" id="IPR010930">
    <property type="entry name" value="Flg_bb/hook_C_dom"/>
</dbReference>
<dbReference type="SUPFAM" id="SSF117143">
    <property type="entry name" value="Flagellar hook protein flgE"/>
    <property type="match status" value="1"/>
</dbReference>
<evidence type="ECO:0000313" key="8">
    <source>
        <dbReference type="EMBL" id="QPJ61287.1"/>
    </source>
</evidence>
<dbReference type="InterPro" id="IPR037925">
    <property type="entry name" value="FlgE/F/G-like"/>
</dbReference>